<feature type="chain" id="PRO_5025593419" evidence="1">
    <location>
        <begin position="18"/>
        <end position="89"/>
    </location>
</feature>
<evidence type="ECO:0000313" key="3">
    <source>
        <dbReference type="Proteomes" id="UP000799423"/>
    </source>
</evidence>
<protein>
    <submittedName>
        <fullName evidence="2">Uncharacterized protein</fullName>
    </submittedName>
</protein>
<proteinExistence type="predicted"/>
<name>A0A6A7BK98_9PLEO</name>
<feature type="signal peptide" evidence="1">
    <location>
        <begin position="1"/>
        <end position="17"/>
    </location>
</feature>
<dbReference type="Proteomes" id="UP000799423">
    <property type="component" value="Unassembled WGS sequence"/>
</dbReference>
<reference evidence="2" key="1">
    <citation type="submission" date="2020-01" db="EMBL/GenBank/DDBJ databases">
        <authorList>
            <consortium name="DOE Joint Genome Institute"/>
            <person name="Haridas S."/>
            <person name="Albert R."/>
            <person name="Binder M."/>
            <person name="Bloem J."/>
            <person name="Labutti K."/>
            <person name="Salamov A."/>
            <person name="Andreopoulos B."/>
            <person name="Baker S.E."/>
            <person name="Barry K."/>
            <person name="Bills G."/>
            <person name="Bluhm B.H."/>
            <person name="Cannon C."/>
            <person name="Castanera R."/>
            <person name="Culley D.E."/>
            <person name="Daum C."/>
            <person name="Ezra D."/>
            <person name="Gonzalez J.B."/>
            <person name="Henrissat B."/>
            <person name="Kuo A."/>
            <person name="Liang C."/>
            <person name="Lipzen A."/>
            <person name="Lutzoni F."/>
            <person name="Magnuson J."/>
            <person name="Mondo S."/>
            <person name="Nolan M."/>
            <person name="Ohm R."/>
            <person name="Pangilinan J."/>
            <person name="Park H.-J."/>
            <person name="Ramirez L."/>
            <person name="Alfaro M."/>
            <person name="Sun H."/>
            <person name="Tritt A."/>
            <person name="Yoshinaga Y."/>
            <person name="Zwiers L.-H."/>
            <person name="Turgeon B.G."/>
            <person name="Goodwin S.B."/>
            <person name="Spatafora J.W."/>
            <person name="Crous P.W."/>
            <person name="Grigoriev I.V."/>
        </authorList>
    </citation>
    <scope>NUCLEOTIDE SEQUENCE</scope>
    <source>
        <strain evidence="2">IPT5</strain>
    </source>
</reference>
<organism evidence="2 3">
    <name type="scientific">Plenodomus tracheiphilus IPT5</name>
    <dbReference type="NCBI Taxonomy" id="1408161"/>
    <lineage>
        <taxon>Eukaryota</taxon>
        <taxon>Fungi</taxon>
        <taxon>Dikarya</taxon>
        <taxon>Ascomycota</taxon>
        <taxon>Pezizomycotina</taxon>
        <taxon>Dothideomycetes</taxon>
        <taxon>Pleosporomycetidae</taxon>
        <taxon>Pleosporales</taxon>
        <taxon>Pleosporineae</taxon>
        <taxon>Leptosphaeriaceae</taxon>
        <taxon>Plenodomus</taxon>
    </lineage>
</organism>
<accession>A0A6A7BK98</accession>
<sequence length="89" mass="9448">MKLSVGLISVLLTSTFALTVKRQNDTPLCEEGDPGNLAQGPYSSMSECLDVCYMTETSGDRVGQICKGHCRGIPIIGAGASYLCDTNED</sequence>
<evidence type="ECO:0000313" key="2">
    <source>
        <dbReference type="EMBL" id="KAF2855803.1"/>
    </source>
</evidence>
<gene>
    <name evidence="2" type="ORF">T440DRAFT_551140</name>
</gene>
<keyword evidence="1" id="KW-0732">Signal</keyword>
<dbReference type="AlphaFoldDB" id="A0A6A7BK98"/>
<evidence type="ECO:0000256" key="1">
    <source>
        <dbReference type="SAM" id="SignalP"/>
    </source>
</evidence>
<dbReference type="EMBL" id="MU006290">
    <property type="protein sequence ID" value="KAF2855803.1"/>
    <property type="molecule type" value="Genomic_DNA"/>
</dbReference>
<keyword evidence="3" id="KW-1185">Reference proteome</keyword>
<dbReference type="OrthoDB" id="3719620at2759"/>